<keyword evidence="5" id="KW-1185">Reference proteome</keyword>
<accession>A0ABU7LIV1</accession>
<evidence type="ECO:0000259" key="3">
    <source>
        <dbReference type="SMART" id="SM00829"/>
    </source>
</evidence>
<proteinExistence type="predicted"/>
<dbReference type="SMART" id="SM00829">
    <property type="entry name" value="PKS_ER"/>
    <property type="match status" value="1"/>
</dbReference>
<dbReference type="PANTHER" id="PTHR48106:SF13">
    <property type="entry name" value="QUINONE OXIDOREDUCTASE-RELATED"/>
    <property type="match status" value="1"/>
</dbReference>
<evidence type="ECO:0000313" key="5">
    <source>
        <dbReference type="Proteomes" id="UP001336020"/>
    </source>
</evidence>
<organism evidence="4 5">
    <name type="scientific">Rhodococcus artemisiae</name>
    <dbReference type="NCBI Taxonomy" id="714159"/>
    <lineage>
        <taxon>Bacteria</taxon>
        <taxon>Bacillati</taxon>
        <taxon>Actinomycetota</taxon>
        <taxon>Actinomycetes</taxon>
        <taxon>Mycobacteriales</taxon>
        <taxon>Nocardiaceae</taxon>
        <taxon>Rhodococcus</taxon>
    </lineage>
</organism>
<dbReference type="Pfam" id="PF00107">
    <property type="entry name" value="ADH_zinc_N"/>
    <property type="match status" value="1"/>
</dbReference>
<dbReference type="PANTHER" id="PTHR48106">
    <property type="entry name" value="QUINONE OXIDOREDUCTASE PIG3-RELATED"/>
    <property type="match status" value="1"/>
</dbReference>
<sequence>MHAIRLHAFGVPDNLIHEYLADPVPGPGEVRVAVEAAGVHTIETKIRRGETVGPHLPPALPLVPGGEVAGTVDAVGDGVEPTWIGRRVAAHLDGHGGYAELAVARVENLYPIPDDLSADVAVAMVGTGATTLGLLHATQPTVDDAVLVLSAAGGIGTLLVQSLHREGIFVVGAAGGATKTAQVHDNGADIAVDYSDPDWPERLVSAPRVSVVMDGVGGRIGRQALELLAPAGRIILYGWASGSPTEIATTDLISRQLTATWALGPRMVPPGGWDALRSTSLARAAGGEFRPLITRFPLSEAAAAHAAVEGRTARGKVILTV</sequence>
<dbReference type="InterPro" id="IPR013149">
    <property type="entry name" value="ADH-like_C"/>
</dbReference>
<dbReference type="InterPro" id="IPR013154">
    <property type="entry name" value="ADH-like_N"/>
</dbReference>
<keyword evidence="1" id="KW-0521">NADP</keyword>
<dbReference type="Gene3D" id="3.40.50.720">
    <property type="entry name" value="NAD(P)-binding Rossmann-like Domain"/>
    <property type="match status" value="1"/>
</dbReference>
<dbReference type="SUPFAM" id="SSF51735">
    <property type="entry name" value="NAD(P)-binding Rossmann-fold domains"/>
    <property type="match status" value="1"/>
</dbReference>
<dbReference type="EMBL" id="JAUTXY010000018">
    <property type="protein sequence ID" value="MEE2061488.1"/>
    <property type="molecule type" value="Genomic_DNA"/>
</dbReference>
<dbReference type="RefSeq" id="WP_330136645.1">
    <property type="nucleotide sequence ID" value="NZ_JAUTXY010000018.1"/>
</dbReference>
<dbReference type="SUPFAM" id="SSF50129">
    <property type="entry name" value="GroES-like"/>
    <property type="match status" value="1"/>
</dbReference>
<comment type="caution">
    <text evidence="4">The sequence shown here is derived from an EMBL/GenBank/DDBJ whole genome shotgun (WGS) entry which is preliminary data.</text>
</comment>
<dbReference type="Pfam" id="PF08240">
    <property type="entry name" value="ADH_N"/>
    <property type="match status" value="1"/>
</dbReference>
<dbReference type="Gene3D" id="3.90.180.10">
    <property type="entry name" value="Medium-chain alcohol dehydrogenases, catalytic domain"/>
    <property type="match status" value="1"/>
</dbReference>
<keyword evidence="2" id="KW-0560">Oxidoreductase</keyword>
<dbReference type="CDD" id="cd08244">
    <property type="entry name" value="MDR_enoyl_red"/>
    <property type="match status" value="1"/>
</dbReference>
<dbReference type="InterPro" id="IPR036291">
    <property type="entry name" value="NAD(P)-bd_dom_sf"/>
</dbReference>
<name>A0ABU7LIV1_9NOCA</name>
<gene>
    <name evidence="4" type="ORF">Q7514_28580</name>
</gene>
<evidence type="ECO:0000313" key="4">
    <source>
        <dbReference type="EMBL" id="MEE2061488.1"/>
    </source>
</evidence>
<protein>
    <submittedName>
        <fullName evidence="4">Zinc-binding dehydrogenase</fullName>
    </submittedName>
</protein>
<dbReference type="InterPro" id="IPR020843">
    <property type="entry name" value="ER"/>
</dbReference>
<evidence type="ECO:0000256" key="1">
    <source>
        <dbReference type="ARBA" id="ARBA00022857"/>
    </source>
</evidence>
<feature type="domain" description="Enoyl reductase (ER)" evidence="3">
    <location>
        <begin position="10"/>
        <end position="319"/>
    </location>
</feature>
<evidence type="ECO:0000256" key="2">
    <source>
        <dbReference type="ARBA" id="ARBA00023002"/>
    </source>
</evidence>
<dbReference type="Proteomes" id="UP001336020">
    <property type="component" value="Unassembled WGS sequence"/>
</dbReference>
<dbReference type="InterPro" id="IPR011032">
    <property type="entry name" value="GroES-like_sf"/>
</dbReference>
<reference evidence="4 5" key="1">
    <citation type="submission" date="2023-07" db="EMBL/GenBank/DDBJ databases">
        <authorList>
            <person name="Girao M."/>
            <person name="Carvalho M.F."/>
        </authorList>
    </citation>
    <scope>NUCLEOTIDE SEQUENCE [LARGE SCALE GENOMIC DNA]</scope>
    <source>
        <strain evidence="4 5">YIM65754</strain>
    </source>
</reference>